<proteinExistence type="predicted"/>
<dbReference type="Pfam" id="PF02146">
    <property type="entry name" value="SIR2"/>
    <property type="match status" value="1"/>
</dbReference>
<evidence type="ECO:0000313" key="2">
    <source>
        <dbReference type="Proteomes" id="UP001065549"/>
    </source>
</evidence>
<keyword evidence="2" id="KW-1185">Reference proteome</keyword>
<dbReference type="RefSeq" id="WP_148395205.1">
    <property type="nucleotide sequence ID" value="NZ_JAJAGH010000006.1"/>
</dbReference>
<gene>
    <name evidence="1" type="ORF">OBO34_06120</name>
</gene>
<sequence>MERLVVFLGAGASKSDGAPLQKELFRAYMESMDESREIQTRYDEKNPFYKNVKMDLFTFFDGYFGIDLGCSKPMLFPSFEEALGILEVEGSYAGSGKVRKYKDAIVASMALAIESQLEHKRNEDNYQIIDSYHKQLVENLCDRSGRQVDFLSTNYDLLADNALFSQRRIINYGFSRQGHGIRLLKLHGSMNWLYCTQCGCIQVKEAADISANNLLDFNAHKCEKCGSQQTSVIIPPTYFKNFVQYGDNIRRVWENAYEALVNADHIVICGYSFPHADIHIKTLLKKSEQGRMRPEPLKVSVFNGYEGKSIEEMEKEESRYLRFLRKDTILNYRGDVPFEAFARAPRQYMD</sequence>
<protein>
    <submittedName>
        <fullName evidence="1">Uncharacterized protein</fullName>
    </submittedName>
</protein>
<dbReference type="GO" id="GO:0070403">
    <property type="term" value="F:NAD+ binding"/>
    <property type="evidence" value="ECO:0007669"/>
    <property type="project" value="InterPro"/>
</dbReference>
<evidence type="ECO:0000313" key="1">
    <source>
        <dbReference type="EMBL" id="MCU7377927.1"/>
    </source>
</evidence>
<organism evidence="1 2">
    <name type="scientific">Hominibacterium faecale</name>
    <dbReference type="NCBI Taxonomy" id="2839743"/>
    <lineage>
        <taxon>Bacteria</taxon>
        <taxon>Bacillati</taxon>
        <taxon>Bacillota</taxon>
        <taxon>Clostridia</taxon>
        <taxon>Peptostreptococcales</taxon>
        <taxon>Anaerovoracaceae</taxon>
        <taxon>Hominibacterium</taxon>
    </lineage>
</organism>
<dbReference type="EMBL" id="JAOSHN010000002">
    <property type="protein sequence ID" value="MCU7377927.1"/>
    <property type="molecule type" value="Genomic_DNA"/>
</dbReference>
<accession>A0A9J6QTI9</accession>
<comment type="caution">
    <text evidence="1">The sequence shown here is derived from an EMBL/GenBank/DDBJ whole genome shotgun (WGS) entry which is preliminary data.</text>
</comment>
<dbReference type="SUPFAM" id="SSF52467">
    <property type="entry name" value="DHS-like NAD/FAD-binding domain"/>
    <property type="match status" value="1"/>
</dbReference>
<dbReference type="Gene3D" id="3.40.50.1220">
    <property type="entry name" value="TPP-binding domain"/>
    <property type="match status" value="1"/>
</dbReference>
<dbReference type="InterPro" id="IPR029035">
    <property type="entry name" value="DHS-like_NAD/FAD-binding_dom"/>
</dbReference>
<dbReference type="InterPro" id="IPR003000">
    <property type="entry name" value="Sirtuin"/>
</dbReference>
<name>A0A9J6QTI9_9FIRM</name>
<dbReference type="AlphaFoldDB" id="A0A9J6QTI9"/>
<dbReference type="Proteomes" id="UP001065549">
    <property type="component" value="Unassembled WGS sequence"/>
</dbReference>
<reference evidence="1" key="1">
    <citation type="submission" date="2022-09" db="EMBL/GenBank/DDBJ databases">
        <title>Culturomic study of gut microbiota in children with autism spectrum disorder.</title>
        <authorList>
            <person name="Efimov B.A."/>
            <person name="Chaplin A.V."/>
            <person name="Sokolova S.R."/>
            <person name="Pikina A.P."/>
            <person name="Korzhanova M."/>
            <person name="Belova V."/>
            <person name="Korostin D."/>
        </authorList>
    </citation>
    <scope>NUCLEOTIDE SEQUENCE</scope>
    <source>
        <strain evidence="1">ASD5510</strain>
    </source>
</reference>